<gene>
    <name evidence="1" type="ORF">F2Q70_00011740</name>
</gene>
<dbReference type="EMBL" id="QGKY02000089">
    <property type="protein sequence ID" value="KAF2614696.1"/>
    <property type="molecule type" value="Genomic_DNA"/>
</dbReference>
<organism evidence="1">
    <name type="scientific">Brassica cretica</name>
    <name type="common">Mustard</name>
    <dbReference type="NCBI Taxonomy" id="69181"/>
    <lineage>
        <taxon>Eukaryota</taxon>
        <taxon>Viridiplantae</taxon>
        <taxon>Streptophyta</taxon>
        <taxon>Embryophyta</taxon>
        <taxon>Tracheophyta</taxon>
        <taxon>Spermatophyta</taxon>
        <taxon>Magnoliopsida</taxon>
        <taxon>eudicotyledons</taxon>
        <taxon>Gunneridae</taxon>
        <taxon>Pentapetalae</taxon>
        <taxon>rosids</taxon>
        <taxon>malvids</taxon>
        <taxon>Brassicales</taxon>
        <taxon>Brassicaceae</taxon>
        <taxon>Brassiceae</taxon>
        <taxon>Brassica</taxon>
    </lineage>
</organism>
<name>A0A8S9MBW0_BRACR</name>
<dbReference type="AlphaFoldDB" id="A0A8S9MBW0"/>
<proteinExistence type="predicted"/>
<reference evidence="1" key="1">
    <citation type="submission" date="2019-12" db="EMBL/GenBank/DDBJ databases">
        <title>Genome sequencing and annotation of Brassica cretica.</title>
        <authorList>
            <person name="Studholme D.J."/>
            <person name="Sarris P.F."/>
        </authorList>
    </citation>
    <scope>NUCLEOTIDE SEQUENCE</scope>
    <source>
        <strain evidence="1">PFS-102/07</strain>
        <tissue evidence="1">Leaf</tissue>
    </source>
</reference>
<sequence length="157" mass="17245">MILLELPLSTMKLISSVPRRRRFGLASSRPCLAFQVLFFAAAWLMPLIFEPPDMTWITRSYQGGEAGAASVGFPVVSFLRWLLAFSERNSLSRTKDQGSGKNWVLSSSKATCPVGPSASEQRSAPALRWRGERCLATWTLPSLLSSRSTGFGICPGF</sequence>
<evidence type="ECO:0000313" key="1">
    <source>
        <dbReference type="EMBL" id="KAF2614696.1"/>
    </source>
</evidence>
<protein>
    <submittedName>
        <fullName evidence="1">Uncharacterized protein</fullName>
    </submittedName>
</protein>
<comment type="caution">
    <text evidence="1">The sequence shown here is derived from an EMBL/GenBank/DDBJ whole genome shotgun (WGS) entry which is preliminary data.</text>
</comment>
<accession>A0A8S9MBW0</accession>